<evidence type="ECO:0000313" key="2">
    <source>
        <dbReference type="EMBL" id="EAQ80770.1"/>
    </source>
</evidence>
<dbReference type="EMBL" id="AANZ01000007">
    <property type="protein sequence ID" value="EAQ80770.1"/>
    <property type="molecule type" value="Genomic_DNA"/>
</dbReference>
<dbReference type="Proteomes" id="UP000004358">
    <property type="component" value="Unassembled WGS sequence"/>
</dbReference>
<organism evidence="2 3">
    <name type="scientific">Blastopirellula marina DSM 3645</name>
    <dbReference type="NCBI Taxonomy" id="314230"/>
    <lineage>
        <taxon>Bacteria</taxon>
        <taxon>Pseudomonadati</taxon>
        <taxon>Planctomycetota</taxon>
        <taxon>Planctomycetia</taxon>
        <taxon>Pirellulales</taxon>
        <taxon>Pirellulaceae</taxon>
        <taxon>Blastopirellula</taxon>
    </lineage>
</organism>
<feature type="transmembrane region" description="Helical" evidence="1">
    <location>
        <begin position="37"/>
        <end position="60"/>
    </location>
</feature>
<dbReference type="STRING" id="314230.DSM3645_12156"/>
<reference evidence="2 3" key="1">
    <citation type="submission" date="2006-02" db="EMBL/GenBank/DDBJ databases">
        <authorList>
            <person name="Amann R."/>
            <person name="Ferriera S."/>
            <person name="Johnson J."/>
            <person name="Kravitz S."/>
            <person name="Halpern A."/>
            <person name="Remington K."/>
            <person name="Beeson K."/>
            <person name="Tran B."/>
            <person name="Rogers Y.-H."/>
            <person name="Friedman R."/>
            <person name="Venter J.C."/>
        </authorList>
    </citation>
    <scope>NUCLEOTIDE SEQUENCE [LARGE SCALE GENOMIC DNA]</scope>
    <source>
        <strain evidence="2 3">DSM 3645</strain>
    </source>
</reference>
<feature type="transmembrane region" description="Helical" evidence="1">
    <location>
        <begin position="171"/>
        <end position="189"/>
    </location>
</feature>
<comment type="caution">
    <text evidence="2">The sequence shown here is derived from an EMBL/GenBank/DDBJ whole genome shotgun (WGS) entry which is preliminary data.</text>
</comment>
<evidence type="ECO:0000313" key="3">
    <source>
        <dbReference type="Proteomes" id="UP000004358"/>
    </source>
</evidence>
<proteinExistence type="predicted"/>
<feature type="transmembrane region" description="Helical" evidence="1">
    <location>
        <begin position="100"/>
        <end position="126"/>
    </location>
</feature>
<protein>
    <submittedName>
        <fullName evidence="2">Uncharacterized protein</fullName>
    </submittedName>
</protein>
<gene>
    <name evidence="2" type="ORF">DSM3645_12156</name>
</gene>
<name>A3ZRK1_9BACT</name>
<feature type="transmembrane region" description="Helical" evidence="1">
    <location>
        <begin position="132"/>
        <end position="151"/>
    </location>
</feature>
<sequence length="191" mass="21053">MRRDFFARQTGLDSVEFMTSFERASGDRIERRPPPELAFWACLAIVAAMGVIGLIIGIAVSEFWGELSDPDSWVDTVLAILVLSAPAAMLYLSVFCRFRLAAAAMTVCLCIVSIGAFFGMLAATFYSETATVILLVVFGVALRVGHLNSCWYSVLKQEDIAPQLQFRRLDLALTVVSVVIMTTVAAWTWTR</sequence>
<keyword evidence="1" id="KW-1133">Transmembrane helix</keyword>
<keyword evidence="1" id="KW-0812">Transmembrane</keyword>
<dbReference type="HOGENOM" id="CLU_1419023_0_0_0"/>
<evidence type="ECO:0000256" key="1">
    <source>
        <dbReference type="SAM" id="Phobius"/>
    </source>
</evidence>
<accession>A3ZRK1</accession>
<dbReference type="AlphaFoldDB" id="A3ZRK1"/>
<keyword evidence="1" id="KW-0472">Membrane</keyword>
<feature type="transmembrane region" description="Helical" evidence="1">
    <location>
        <begin position="72"/>
        <end position="93"/>
    </location>
</feature>